<organism evidence="1">
    <name type="scientific">marine sediment metagenome</name>
    <dbReference type="NCBI Taxonomy" id="412755"/>
    <lineage>
        <taxon>unclassified sequences</taxon>
        <taxon>metagenomes</taxon>
        <taxon>ecological metagenomes</taxon>
    </lineage>
</organism>
<comment type="caution">
    <text evidence="1">The sequence shown here is derived from an EMBL/GenBank/DDBJ whole genome shotgun (WGS) entry which is preliminary data.</text>
</comment>
<proteinExistence type="predicted"/>
<reference evidence="1" key="1">
    <citation type="journal article" date="2015" name="Nature">
        <title>Complex archaea that bridge the gap between prokaryotes and eukaryotes.</title>
        <authorList>
            <person name="Spang A."/>
            <person name="Saw J.H."/>
            <person name="Jorgensen S.L."/>
            <person name="Zaremba-Niedzwiedzka K."/>
            <person name="Martijn J."/>
            <person name="Lind A.E."/>
            <person name="van Eijk R."/>
            <person name="Schleper C."/>
            <person name="Guy L."/>
            <person name="Ettema T.J."/>
        </authorList>
    </citation>
    <scope>NUCLEOTIDE SEQUENCE</scope>
</reference>
<accession>A0A0F9K1S6</accession>
<gene>
    <name evidence="1" type="ORF">LCGC14_1689710</name>
</gene>
<dbReference type="EMBL" id="LAZR01014763">
    <property type="protein sequence ID" value="KKM16053.1"/>
    <property type="molecule type" value="Genomic_DNA"/>
</dbReference>
<dbReference type="AlphaFoldDB" id="A0A0F9K1S6"/>
<protein>
    <recommendedName>
        <fullName evidence="2">Ubiquitin-activating enzyme E1 FCCH domain-containing protein</fullName>
    </recommendedName>
</protein>
<name>A0A0F9K1S6_9ZZZZ</name>
<sequence length="668" mass="68368">GTAPLGLNNQRVQVDVQAIDGLASAATVLGLWLAEGVQTVADSGTTTTLVDAVLTQADGYWKGALLVFRSGTNAGRTAIITDFDAATDTLTFAPAVPDAVTTEGYVLVPGLGHADITAISQDATAADNLELQYDGTGLLGDAFPLRQDQGASISGGLSVRSNMTSVTVIQGSEQDLANTNASNDTRWTGDDDGAGAEFIFRCTPADITAAPGELHFEGYYDEPSGSSNGATLSVYNFQSATWDVHVLMTNSGSDETHEFSLAHENGAPGSGTLETVAYTIGDVLIKVEQDTQETGNACLLIDRMYVGFISAAVTAAEMADAVWDEPVAEHVAAGSFGKTDADILADTDNLQTSQGNWLTATGFSTHDAAAVYTAFGDGSNLTALATATGFSTHTAANVWAVDATGEQTQGTFGQAMGDPGATAKSLWQATVSDAAGVSVSADVIAVKTDTGNLVTRIPSALFSGITSLAQWLGILGGKQAGNATAQTEMRATGAGSGTIDPTTDSQEAIRDNTAWNTATGFSTHAATDIVSAGAIITLAGAVVNVDLVDVLTTYTGNTLQTGDSFARIGAAGASLSDLGGMSTGMKAEVLVEINTAIDTAIAELGVAAPTATPTLRTGMMLMYMALRNKTIVQTSGTDALEIYNDAGTKIASKLLTDDGADYSEAKLS</sequence>
<feature type="non-terminal residue" evidence="1">
    <location>
        <position position="1"/>
    </location>
</feature>
<evidence type="ECO:0000313" key="1">
    <source>
        <dbReference type="EMBL" id="KKM16053.1"/>
    </source>
</evidence>
<evidence type="ECO:0008006" key="2">
    <source>
        <dbReference type="Google" id="ProtNLM"/>
    </source>
</evidence>